<evidence type="ECO:0000313" key="2">
    <source>
        <dbReference type="Proteomes" id="UP000192391"/>
    </source>
</evidence>
<dbReference type="AlphaFoldDB" id="A0AAC9W4E5"/>
<dbReference type="RefSeq" id="WP_013380241.1">
    <property type="nucleotide sequence ID" value="NZ_CP019962.1"/>
</dbReference>
<sequence length="80" mass="9412">MNRNNDRQTCENTKLQNNMFKDLDDVVNVKDIQKMLHNVSRQYVCKLIRTGRIPGKKIGKGYLVPKIYVIKYILENEENA</sequence>
<dbReference type="KEGG" id="elim:B2M23_16580"/>
<proteinExistence type="predicted"/>
<dbReference type="EMBL" id="CP019962">
    <property type="protein sequence ID" value="ARD67049.1"/>
    <property type="molecule type" value="Genomic_DNA"/>
</dbReference>
<evidence type="ECO:0000313" key="1">
    <source>
        <dbReference type="EMBL" id="ARD67049.1"/>
    </source>
</evidence>
<accession>A0AAC9W4E5</accession>
<name>A0AAC9W4E5_EUBLI</name>
<gene>
    <name evidence="1" type="ORF">B2M23_16580</name>
</gene>
<reference evidence="2" key="1">
    <citation type="journal article" date="2017" name="Sci. Rep.">
        <title>Determination of the Genome and Primary Transcriptome of Syngas Fermenting Eubacterium limosum ATCC 8486.</title>
        <authorList>
            <person name="Song Y."/>
            <person name="Shin J."/>
            <person name="Jeong Y."/>
            <person name="Jin S."/>
            <person name="Lee J.K."/>
            <person name="Kim D.R."/>
            <person name="Kim S.C."/>
            <person name="Cho S."/>
            <person name="Cho B.K."/>
        </authorList>
    </citation>
    <scope>NUCLEOTIDE SEQUENCE [LARGE SCALE GENOMIC DNA]</scope>
    <source>
        <strain evidence="2">ATCC 8486</strain>
    </source>
</reference>
<dbReference type="GeneID" id="68363095"/>
<keyword evidence="1" id="KW-0238">DNA-binding</keyword>
<organism evidence="1 2">
    <name type="scientific">Eubacterium limosum</name>
    <dbReference type="NCBI Taxonomy" id="1736"/>
    <lineage>
        <taxon>Bacteria</taxon>
        <taxon>Bacillati</taxon>
        <taxon>Bacillota</taxon>
        <taxon>Clostridia</taxon>
        <taxon>Eubacteriales</taxon>
        <taxon>Eubacteriaceae</taxon>
        <taxon>Eubacterium</taxon>
    </lineage>
</organism>
<protein>
    <submittedName>
        <fullName evidence="1">DNA-binding protein</fullName>
    </submittedName>
</protein>
<dbReference type="Proteomes" id="UP000192391">
    <property type="component" value="Chromosome"/>
</dbReference>
<dbReference type="GO" id="GO:0003677">
    <property type="term" value="F:DNA binding"/>
    <property type="evidence" value="ECO:0007669"/>
    <property type="project" value="UniProtKB-KW"/>
</dbReference>